<evidence type="ECO:0000256" key="2">
    <source>
        <dbReference type="ARBA" id="ARBA00022729"/>
    </source>
</evidence>
<evidence type="ECO:0000259" key="4">
    <source>
        <dbReference type="Pfam" id="PF13458"/>
    </source>
</evidence>
<dbReference type="AlphaFoldDB" id="A0A410G8Q7"/>
<evidence type="ECO:0000313" key="6">
    <source>
        <dbReference type="Proteomes" id="UP000283474"/>
    </source>
</evidence>
<dbReference type="Pfam" id="PF13458">
    <property type="entry name" value="Peripla_BP_6"/>
    <property type="match status" value="1"/>
</dbReference>
<dbReference type="PANTHER" id="PTHR30483">
    <property type="entry name" value="LEUCINE-SPECIFIC-BINDING PROTEIN"/>
    <property type="match status" value="1"/>
</dbReference>
<reference evidence="5 6" key="1">
    <citation type="submission" date="2017-08" db="EMBL/GenBank/DDBJ databases">
        <authorList>
            <person name="Park S.-J."/>
            <person name="Kim H."/>
        </authorList>
    </citation>
    <scope>NUCLEOTIDE SEQUENCE [LARGE SCALE GENOMIC DNA]</scope>
    <source>
        <strain evidence="6">ye3</strain>
    </source>
</reference>
<feature type="signal peptide" evidence="3">
    <location>
        <begin position="1"/>
        <end position="25"/>
    </location>
</feature>
<gene>
    <name evidence="5" type="ORF">CKA81_01695</name>
</gene>
<organism evidence="5 6">
    <name type="scientific">Pollutimonas thiosulfatoxidans</name>
    <dbReference type="NCBI Taxonomy" id="2028345"/>
    <lineage>
        <taxon>Bacteria</taxon>
        <taxon>Pseudomonadati</taxon>
        <taxon>Pseudomonadota</taxon>
        <taxon>Betaproteobacteria</taxon>
        <taxon>Burkholderiales</taxon>
        <taxon>Alcaligenaceae</taxon>
        <taxon>Pollutimonas</taxon>
    </lineage>
</organism>
<name>A0A410G8Q7_9BURK</name>
<protein>
    <submittedName>
        <fullName evidence="5">Branched-chain amino acid ABC transporter substrate-binding protein</fullName>
    </submittedName>
</protein>
<dbReference type="KEGG" id="pus:CKA81_01695"/>
<comment type="similarity">
    <text evidence="1">Belongs to the leucine-binding protein family.</text>
</comment>
<accession>A0A410G8Q7</accession>
<feature type="domain" description="Leucine-binding protein" evidence="4">
    <location>
        <begin position="27"/>
        <end position="373"/>
    </location>
</feature>
<dbReference type="InterPro" id="IPR028082">
    <property type="entry name" value="Peripla_BP_I"/>
</dbReference>
<proteinExistence type="inferred from homology"/>
<dbReference type="Gene3D" id="3.40.50.2300">
    <property type="match status" value="2"/>
</dbReference>
<evidence type="ECO:0000256" key="1">
    <source>
        <dbReference type="ARBA" id="ARBA00010062"/>
    </source>
</evidence>
<dbReference type="InterPro" id="IPR051010">
    <property type="entry name" value="BCAA_transport"/>
</dbReference>
<feature type="chain" id="PRO_5019313490" evidence="3">
    <location>
        <begin position="26"/>
        <end position="414"/>
    </location>
</feature>
<dbReference type="InterPro" id="IPR028081">
    <property type="entry name" value="Leu-bd"/>
</dbReference>
<dbReference type="Proteomes" id="UP000283474">
    <property type="component" value="Chromosome"/>
</dbReference>
<dbReference type="OrthoDB" id="5289062at2"/>
<dbReference type="PANTHER" id="PTHR30483:SF6">
    <property type="entry name" value="PERIPLASMIC BINDING PROTEIN OF ABC TRANSPORTER FOR NATURAL AMINO ACIDS"/>
    <property type="match status" value="1"/>
</dbReference>
<keyword evidence="2 3" id="KW-0732">Signal</keyword>
<dbReference type="RefSeq" id="WP_128353752.1">
    <property type="nucleotide sequence ID" value="NZ_CP022987.1"/>
</dbReference>
<evidence type="ECO:0000256" key="3">
    <source>
        <dbReference type="SAM" id="SignalP"/>
    </source>
</evidence>
<evidence type="ECO:0000313" key="5">
    <source>
        <dbReference type="EMBL" id="QAA92699.1"/>
    </source>
</evidence>
<keyword evidence="6" id="KW-1185">Reference proteome</keyword>
<sequence>MKYVTHLKLGALALTMGLASGMAQADTIKIALIDPLSGSFAALGENQLRTWQYFSELANKEKWAGEHTLEVVGFDNKAGVQDSLSQLKRAIDQGYRYVAQGNGSGVAFALVDAINKHNDRNPGKEVLYINHGAIDPDLTNEKCSFWHFSVDSNVDMKMQALVNHLASNQDVKKVYIIGQNYAFGRSVSAAAKKMLAEKRPDVQIVGDDLHPIGEVKDFSPYVAKIIASGADTIITGNWGSDLALLIRSARASGLDANFYTYYAVLKGAPTAMGESGLDRVKYVGVGNVNNEGYKGRDLVEGFKEKYNDDLTWMQAYPAVALLSNAIKQSGSTDPVDVAFAMEGMEVDSLSGKAKMRASDHQLQQALYVATWSKTNDTNVQIDQEGTGFGWRADEVIPAAQAELPTTCDMKRPSR</sequence>
<dbReference type="SUPFAM" id="SSF53822">
    <property type="entry name" value="Periplasmic binding protein-like I"/>
    <property type="match status" value="1"/>
</dbReference>
<dbReference type="EMBL" id="CP022987">
    <property type="protein sequence ID" value="QAA92699.1"/>
    <property type="molecule type" value="Genomic_DNA"/>
</dbReference>
<dbReference type="CDD" id="cd06329">
    <property type="entry name" value="PBP1_SBP-like"/>
    <property type="match status" value="1"/>
</dbReference>